<evidence type="ECO:0000313" key="4">
    <source>
        <dbReference type="Proteomes" id="UP000294530"/>
    </source>
</evidence>
<feature type="domain" description="VPS9" evidence="2">
    <location>
        <begin position="294"/>
        <end position="436"/>
    </location>
</feature>
<comment type="caution">
    <text evidence="3">The sequence shown here is derived from an EMBL/GenBank/DDBJ whole genome shotgun (WGS) entry which is preliminary data.</text>
</comment>
<dbReference type="GO" id="GO:0016192">
    <property type="term" value="P:vesicle-mediated transport"/>
    <property type="evidence" value="ECO:0007669"/>
    <property type="project" value="InterPro"/>
</dbReference>
<dbReference type="GO" id="GO:0005085">
    <property type="term" value="F:guanyl-nucleotide exchange factor activity"/>
    <property type="evidence" value="ECO:0007669"/>
    <property type="project" value="InterPro"/>
</dbReference>
<dbReference type="Gene3D" id="1.20.1050.80">
    <property type="entry name" value="VPS9 domain"/>
    <property type="match status" value="1"/>
</dbReference>
<organism evidence="3 4">
    <name type="scientific">Bremia lactucae</name>
    <name type="common">Lettuce downy mildew</name>
    <dbReference type="NCBI Taxonomy" id="4779"/>
    <lineage>
        <taxon>Eukaryota</taxon>
        <taxon>Sar</taxon>
        <taxon>Stramenopiles</taxon>
        <taxon>Oomycota</taxon>
        <taxon>Peronosporomycetes</taxon>
        <taxon>Peronosporales</taxon>
        <taxon>Peronosporaceae</taxon>
        <taxon>Bremia</taxon>
    </lineage>
</organism>
<dbReference type="InterPro" id="IPR045046">
    <property type="entry name" value="Vps9-like"/>
</dbReference>
<dbReference type="GO" id="GO:0005829">
    <property type="term" value="C:cytosol"/>
    <property type="evidence" value="ECO:0007669"/>
    <property type="project" value="TreeGrafter"/>
</dbReference>
<name>A0A976NZW0_BRELC</name>
<dbReference type="Pfam" id="PF02204">
    <property type="entry name" value="VPS9"/>
    <property type="match status" value="1"/>
</dbReference>
<dbReference type="AlphaFoldDB" id="A0A976NZW0"/>
<gene>
    <name evidence="3" type="ORF">CCR75_008184</name>
</gene>
<dbReference type="GO" id="GO:0030139">
    <property type="term" value="C:endocytic vesicle"/>
    <property type="evidence" value="ECO:0007669"/>
    <property type="project" value="TreeGrafter"/>
</dbReference>
<dbReference type="OrthoDB" id="300289at2759"/>
<dbReference type="PROSITE" id="PS51205">
    <property type="entry name" value="VPS9"/>
    <property type="match status" value="1"/>
</dbReference>
<dbReference type="EMBL" id="SHOA02000009">
    <property type="protein sequence ID" value="TDH74051.1"/>
    <property type="molecule type" value="Genomic_DNA"/>
</dbReference>
<dbReference type="GeneID" id="94351909"/>
<sequence length="510" mass="58743">MMFWGRSNSSTTTSATEHDPSSRPSSSNAAIVANIPVPVAPSYVLSEQRRNELLLAARSNRMSWVDNVDPQDPHSHRHCPLSTDQTTSILPSHCRAAFDNIQVEIATFWTQFDEFTHKLLPNRLHHFHQAFTAPRTTLESNKPYQTLFYELQAQKHELEHWQQSPPPRKTFSSCDHEMLFLSGFQQFLSILKNIQAAELVYRIQSFVKRAETWQLSIMLQARALQDRPGGRIQHFIHLLIQQIQQCPTLRALFQGNNVLTVEDSEGINLLEEVVEAFVLEKLYGTILSPSLESIQEDTSFYNRVKLLQFVTFQHLDVPVPITQEQERTWQGLIEQLQTMTRCPSPRRKMDRILRLCQDLTVFLKHQNHGRFPSADEFLPALILVVLRANPMELKRNVAFILEYRNPRKLVSEPGYFFTHLVSSIAFIEELNGSSLTISLDEFNKELQKSQAASGGVLTNMPRACNEEEEEKGTYKKDPWNGRKSHDVKVEQWPLPTVLEIRAKRLALQHS</sequence>
<evidence type="ECO:0000256" key="1">
    <source>
        <dbReference type="SAM" id="MobiDB-lite"/>
    </source>
</evidence>
<dbReference type="SUPFAM" id="SSF109993">
    <property type="entry name" value="VPS9 domain"/>
    <property type="match status" value="1"/>
</dbReference>
<accession>A0A976NZW0</accession>
<feature type="compositionally biased region" description="Basic and acidic residues" evidence="1">
    <location>
        <begin position="471"/>
        <end position="485"/>
    </location>
</feature>
<dbReference type="KEGG" id="blac:94351909"/>
<dbReference type="Proteomes" id="UP000294530">
    <property type="component" value="Unassembled WGS sequence"/>
</dbReference>
<evidence type="ECO:0000259" key="2">
    <source>
        <dbReference type="PROSITE" id="PS51205"/>
    </source>
</evidence>
<dbReference type="PANTHER" id="PTHR23101:SF25">
    <property type="entry name" value="GTPASE-ACTIVATING PROTEIN AND VPS9 DOMAIN-CONTAINING PROTEIN 1"/>
    <property type="match status" value="1"/>
</dbReference>
<dbReference type="GO" id="GO:0031267">
    <property type="term" value="F:small GTPase binding"/>
    <property type="evidence" value="ECO:0007669"/>
    <property type="project" value="TreeGrafter"/>
</dbReference>
<evidence type="ECO:0000313" key="3">
    <source>
        <dbReference type="EMBL" id="TDH74051.1"/>
    </source>
</evidence>
<feature type="region of interest" description="Disordered" evidence="1">
    <location>
        <begin position="1"/>
        <end position="28"/>
    </location>
</feature>
<dbReference type="PANTHER" id="PTHR23101">
    <property type="entry name" value="RAB GDP/GTP EXCHANGE FACTOR"/>
    <property type="match status" value="1"/>
</dbReference>
<reference evidence="3 4" key="1">
    <citation type="journal article" date="2021" name="Genome Biol.">
        <title>AFLAP: assembly-free linkage analysis pipeline using k-mers from genome sequencing data.</title>
        <authorList>
            <person name="Fletcher K."/>
            <person name="Zhang L."/>
            <person name="Gil J."/>
            <person name="Han R."/>
            <person name="Cavanaugh K."/>
            <person name="Michelmore R."/>
        </authorList>
    </citation>
    <scope>NUCLEOTIDE SEQUENCE [LARGE SCALE GENOMIC DNA]</scope>
    <source>
        <strain evidence="3 4">SF5</strain>
    </source>
</reference>
<dbReference type="InterPro" id="IPR037191">
    <property type="entry name" value="VPS9_dom_sf"/>
</dbReference>
<dbReference type="RefSeq" id="XP_067823549.1">
    <property type="nucleotide sequence ID" value="XM_067966238.1"/>
</dbReference>
<feature type="compositionally biased region" description="Polar residues" evidence="1">
    <location>
        <begin position="1"/>
        <end position="15"/>
    </location>
</feature>
<feature type="region of interest" description="Disordered" evidence="1">
    <location>
        <begin position="465"/>
        <end position="485"/>
    </location>
</feature>
<proteinExistence type="predicted"/>
<dbReference type="SMART" id="SM00167">
    <property type="entry name" value="VPS9"/>
    <property type="match status" value="1"/>
</dbReference>
<keyword evidence="4" id="KW-1185">Reference proteome</keyword>
<protein>
    <recommendedName>
        <fullName evidence="2">VPS9 domain-containing protein</fullName>
    </recommendedName>
</protein>
<dbReference type="InterPro" id="IPR003123">
    <property type="entry name" value="VPS9"/>
</dbReference>